<evidence type="ECO:0000259" key="6">
    <source>
        <dbReference type="Pfam" id="PF01321"/>
    </source>
</evidence>
<dbReference type="Gene3D" id="3.90.230.10">
    <property type="entry name" value="Creatinase/methionine aminopeptidase superfamily"/>
    <property type="match status" value="1"/>
</dbReference>
<evidence type="ECO:0000256" key="1">
    <source>
        <dbReference type="ARBA" id="ARBA00022670"/>
    </source>
</evidence>
<dbReference type="InterPro" id="IPR000994">
    <property type="entry name" value="Pept_M24"/>
</dbReference>
<evidence type="ECO:0000256" key="3">
    <source>
        <dbReference type="ARBA" id="ARBA00022801"/>
    </source>
</evidence>
<evidence type="ECO:0000313" key="8">
    <source>
        <dbReference type="Proteomes" id="UP000182409"/>
    </source>
</evidence>
<dbReference type="InterPro" id="IPR036005">
    <property type="entry name" value="Creatinase/aminopeptidase-like"/>
</dbReference>
<dbReference type="InterPro" id="IPR029149">
    <property type="entry name" value="Creatin/AminoP/Spt16_N"/>
</dbReference>
<gene>
    <name evidence="7" type="ORF">SAMN05443244_3936</name>
</gene>
<feature type="domain" description="Creatinase N-terminal" evidence="6">
    <location>
        <begin position="1"/>
        <end position="125"/>
    </location>
</feature>
<dbReference type="PRINTS" id="PR00599">
    <property type="entry name" value="MAPEPTIDASE"/>
</dbReference>
<dbReference type="Pfam" id="PF00557">
    <property type="entry name" value="Peptidase_M24"/>
    <property type="match status" value="1"/>
</dbReference>
<dbReference type="GO" id="GO:0006508">
    <property type="term" value="P:proteolysis"/>
    <property type="evidence" value="ECO:0007669"/>
    <property type="project" value="UniProtKB-KW"/>
</dbReference>
<dbReference type="AlphaFoldDB" id="A0A1H4U2Y6"/>
<feature type="domain" description="Peptidase M24" evidence="5">
    <location>
        <begin position="133"/>
        <end position="345"/>
    </location>
</feature>
<dbReference type="InterPro" id="IPR001131">
    <property type="entry name" value="Peptidase_M24B_aminopep-P_CS"/>
</dbReference>
<protein>
    <submittedName>
        <fullName evidence="7">Xaa-Pro aminopeptidase</fullName>
    </submittedName>
</protein>
<evidence type="ECO:0000256" key="4">
    <source>
        <dbReference type="ARBA" id="ARBA00023049"/>
    </source>
</evidence>
<evidence type="ECO:0000256" key="2">
    <source>
        <dbReference type="ARBA" id="ARBA00022723"/>
    </source>
</evidence>
<accession>A0A1H4U2Y6</accession>
<dbReference type="PANTHER" id="PTHR46112">
    <property type="entry name" value="AMINOPEPTIDASE"/>
    <property type="match status" value="1"/>
</dbReference>
<dbReference type="GO" id="GO:0008235">
    <property type="term" value="F:metalloexopeptidase activity"/>
    <property type="evidence" value="ECO:0007669"/>
    <property type="project" value="UniProtKB-ARBA"/>
</dbReference>
<keyword evidence="2" id="KW-0479">Metal-binding</keyword>
<keyword evidence="7" id="KW-0031">Aminopeptidase</keyword>
<keyword evidence="3" id="KW-0378">Hydrolase</keyword>
<reference evidence="7 8" key="1">
    <citation type="submission" date="2016-10" db="EMBL/GenBank/DDBJ databases">
        <authorList>
            <person name="de Groot N.N."/>
        </authorList>
    </citation>
    <scope>NUCLEOTIDE SEQUENCE [LARGE SCALE GENOMIC DNA]</scope>
    <source>
        <strain evidence="7 8">AB35.6</strain>
    </source>
</reference>
<dbReference type="PROSITE" id="PS00491">
    <property type="entry name" value="PROLINE_PEPTIDASE"/>
    <property type="match status" value="1"/>
</dbReference>
<evidence type="ECO:0000313" key="7">
    <source>
        <dbReference type="EMBL" id="SEC62930.1"/>
    </source>
</evidence>
<proteinExistence type="predicted"/>
<dbReference type="GO" id="GO:0004177">
    <property type="term" value="F:aminopeptidase activity"/>
    <property type="evidence" value="ECO:0007669"/>
    <property type="project" value="UniProtKB-KW"/>
</dbReference>
<name>A0A1H4U2Y6_9BACT</name>
<organism evidence="7 8">
    <name type="scientific">Terriglobus roseus</name>
    <dbReference type="NCBI Taxonomy" id="392734"/>
    <lineage>
        <taxon>Bacteria</taxon>
        <taxon>Pseudomonadati</taxon>
        <taxon>Acidobacteriota</taxon>
        <taxon>Terriglobia</taxon>
        <taxon>Terriglobales</taxon>
        <taxon>Acidobacteriaceae</taxon>
        <taxon>Terriglobus</taxon>
    </lineage>
</organism>
<dbReference type="SUPFAM" id="SSF55920">
    <property type="entry name" value="Creatinase/aminopeptidase"/>
    <property type="match status" value="1"/>
</dbReference>
<dbReference type="SUPFAM" id="SSF53092">
    <property type="entry name" value="Creatinase/prolidase N-terminal domain"/>
    <property type="match status" value="1"/>
</dbReference>
<sequence length="362" mass="38689">MAAKALPAMLITHLPDVRYLTGFTGSNAALVVVREPRLSARLFTDGRYTAQAKEEVAGATVRIAPKSALAEACAYAATHAGRCGFDRTQTTVATLVSMRTAARKAGARPGFFAPFDGSIATLRAVKDDAEAKVMRRAAALTCDLYEGLLSWVEAGMRERDIAAELEHRARLAGAQGMSFETIVAAGERSSHPHAHATDAILQPGDLVTLDFGIVLDGYCSDMTRTFAVGFGESRVPAKLRSRWAEQRDVFEAVLAAQVAAVRAVRTGVTCGDVDEAARSVLTESGWGKFFTHSTGHGVGLEIHEGPRVAKGQTQRLEAGMVITIEPGVYLPGRFGVRIEDTVRVTGEGAEVLTPVHKGWLEL</sequence>
<keyword evidence="1" id="KW-0645">Protease</keyword>
<dbReference type="EMBL" id="FNSD01000001">
    <property type="protein sequence ID" value="SEC62930.1"/>
    <property type="molecule type" value="Genomic_DNA"/>
</dbReference>
<keyword evidence="4" id="KW-0482">Metalloprotease</keyword>
<dbReference type="InterPro" id="IPR000587">
    <property type="entry name" value="Creatinase_N"/>
</dbReference>
<dbReference type="Gene3D" id="3.40.350.10">
    <property type="entry name" value="Creatinase/prolidase N-terminal domain"/>
    <property type="match status" value="1"/>
</dbReference>
<dbReference type="InterPro" id="IPR050659">
    <property type="entry name" value="Peptidase_M24B"/>
</dbReference>
<dbReference type="InterPro" id="IPR001714">
    <property type="entry name" value="Pept_M24_MAP"/>
</dbReference>
<dbReference type="Pfam" id="PF01321">
    <property type="entry name" value="Creatinase_N"/>
    <property type="match status" value="1"/>
</dbReference>
<dbReference type="GO" id="GO:0046872">
    <property type="term" value="F:metal ion binding"/>
    <property type="evidence" value="ECO:0007669"/>
    <property type="project" value="UniProtKB-KW"/>
</dbReference>
<dbReference type="Proteomes" id="UP000182409">
    <property type="component" value="Unassembled WGS sequence"/>
</dbReference>
<dbReference type="CDD" id="cd01092">
    <property type="entry name" value="APP-like"/>
    <property type="match status" value="1"/>
</dbReference>
<evidence type="ECO:0000259" key="5">
    <source>
        <dbReference type="Pfam" id="PF00557"/>
    </source>
</evidence>
<dbReference type="PANTHER" id="PTHR46112:SF3">
    <property type="entry name" value="AMINOPEPTIDASE YPDF"/>
    <property type="match status" value="1"/>
</dbReference>